<proteinExistence type="predicted"/>
<evidence type="ECO:0000256" key="1">
    <source>
        <dbReference type="SAM" id="MobiDB-lite"/>
    </source>
</evidence>
<name>A0A840Q7F2_9PSEU</name>
<organism evidence="2 3">
    <name type="scientific">Saccharopolyspora phatthalungensis</name>
    <dbReference type="NCBI Taxonomy" id="664693"/>
    <lineage>
        <taxon>Bacteria</taxon>
        <taxon>Bacillati</taxon>
        <taxon>Actinomycetota</taxon>
        <taxon>Actinomycetes</taxon>
        <taxon>Pseudonocardiales</taxon>
        <taxon>Pseudonocardiaceae</taxon>
        <taxon>Saccharopolyspora</taxon>
    </lineage>
</organism>
<feature type="region of interest" description="Disordered" evidence="1">
    <location>
        <begin position="1"/>
        <end position="79"/>
    </location>
</feature>
<gene>
    <name evidence="2" type="ORF">BJ970_001859</name>
</gene>
<evidence type="ECO:0000313" key="3">
    <source>
        <dbReference type="Proteomes" id="UP000584374"/>
    </source>
</evidence>
<dbReference type="AlphaFoldDB" id="A0A840Q7F2"/>
<accession>A0A840Q7F2</accession>
<protein>
    <submittedName>
        <fullName evidence="2">Uncharacterized protein</fullName>
    </submittedName>
</protein>
<feature type="compositionally biased region" description="Basic and acidic residues" evidence="1">
    <location>
        <begin position="39"/>
        <end position="49"/>
    </location>
</feature>
<sequence length="107" mass="11565">MAARQSTSVARSTLIVRPHKVERSCPGNGGSVGSNPCREPSKGRQEKTSRCGCKSGSSTKNTSKEKGKDGGGPIDGEGKAIWHRRLDKKLQKKYFLIYHSVVCCALC</sequence>
<comment type="caution">
    <text evidence="2">The sequence shown here is derived from an EMBL/GenBank/DDBJ whole genome shotgun (WGS) entry which is preliminary data.</text>
</comment>
<evidence type="ECO:0000313" key="2">
    <source>
        <dbReference type="EMBL" id="MBB5154325.1"/>
    </source>
</evidence>
<feature type="compositionally biased region" description="Polar residues" evidence="1">
    <location>
        <begin position="1"/>
        <end position="11"/>
    </location>
</feature>
<dbReference type="Proteomes" id="UP000584374">
    <property type="component" value="Unassembled WGS sequence"/>
</dbReference>
<reference evidence="2 3" key="1">
    <citation type="submission" date="2020-08" db="EMBL/GenBank/DDBJ databases">
        <title>Sequencing the genomes of 1000 actinobacteria strains.</title>
        <authorList>
            <person name="Klenk H.-P."/>
        </authorList>
    </citation>
    <scope>NUCLEOTIDE SEQUENCE [LARGE SCALE GENOMIC DNA]</scope>
    <source>
        <strain evidence="2 3">DSM 45584</strain>
    </source>
</reference>
<keyword evidence="3" id="KW-1185">Reference proteome</keyword>
<dbReference type="EMBL" id="JACHIW010000001">
    <property type="protein sequence ID" value="MBB5154325.1"/>
    <property type="molecule type" value="Genomic_DNA"/>
</dbReference>